<dbReference type="GO" id="GO:0005634">
    <property type="term" value="C:nucleus"/>
    <property type="evidence" value="ECO:0007669"/>
    <property type="project" value="UniProtKB-SubCell"/>
</dbReference>
<feature type="region of interest" description="Disordered" evidence="15">
    <location>
        <begin position="387"/>
        <end position="549"/>
    </location>
</feature>
<reference evidence="17 18" key="1">
    <citation type="submission" date="2016-12" db="EMBL/GenBank/DDBJ databases">
        <title>The genomes of Aspergillus section Nigri reveals drivers in fungal speciation.</title>
        <authorList>
            <consortium name="DOE Joint Genome Institute"/>
            <person name="Vesth T.C."/>
            <person name="Nybo J."/>
            <person name="Theobald S."/>
            <person name="Brandl J."/>
            <person name="Frisvad J.C."/>
            <person name="Nielsen K.F."/>
            <person name="Lyhne E.K."/>
            <person name="Kogle M.E."/>
            <person name="Kuo A."/>
            <person name="Riley R."/>
            <person name="Clum A."/>
            <person name="Nolan M."/>
            <person name="Lipzen A."/>
            <person name="Salamov A."/>
            <person name="Henrissat B."/>
            <person name="Wiebenga A."/>
            <person name="De Vries R.P."/>
            <person name="Grigoriev I.V."/>
            <person name="Mortensen U.H."/>
            <person name="Andersen M.R."/>
            <person name="Baker S.E."/>
        </authorList>
    </citation>
    <scope>NUCLEOTIDE SEQUENCE [LARGE SCALE GENOMIC DNA]</scope>
    <source>
        <strain evidence="17 18">CBS 117.55</strain>
    </source>
</reference>
<dbReference type="AlphaFoldDB" id="A0A317VFJ3"/>
<dbReference type="EMBL" id="MSFL01000027">
    <property type="protein sequence ID" value="PWY71642.1"/>
    <property type="molecule type" value="Genomic_DNA"/>
</dbReference>
<dbReference type="PANTHER" id="PTHR45671">
    <property type="entry name" value="SOLUTE CARRIER FAMILY 25 (MITOCHONDRIAL CARRIER PHOSPHATE CARRIER), MEMBER 3, LIKE-RELATED-RELATED"/>
    <property type="match status" value="1"/>
</dbReference>
<dbReference type="InterPro" id="IPR018108">
    <property type="entry name" value="MCP_transmembrane"/>
</dbReference>
<dbReference type="Gene3D" id="1.50.40.10">
    <property type="entry name" value="Mitochondrial carrier domain"/>
    <property type="match status" value="1"/>
</dbReference>
<dbReference type="InterPro" id="IPR023395">
    <property type="entry name" value="MCP_dom_sf"/>
</dbReference>
<evidence type="ECO:0000256" key="1">
    <source>
        <dbReference type="ARBA" id="ARBA00004123"/>
    </source>
</evidence>
<keyword evidence="9" id="KW-0496">Mitochondrion</keyword>
<comment type="caution">
    <text evidence="17">The sequence shown here is derived from an EMBL/GenBank/DDBJ whole genome shotgun (WGS) entry which is preliminary data.</text>
</comment>
<dbReference type="RefSeq" id="XP_025396234.1">
    <property type="nucleotide sequence ID" value="XM_025546082.1"/>
</dbReference>
<feature type="compositionally biased region" description="Polar residues" evidence="15">
    <location>
        <begin position="285"/>
        <end position="301"/>
    </location>
</feature>
<evidence type="ECO:0000256" key="13">
    <source>
        <dbReference type="RuleBase" id="RU000488"/>
    </source>
</evidence>
<evidence type="ECO:0000313" key="17">
    <source>
        <dbReference type="EMBL" id="PWY71642.1"/>
    </source>
</evidence>
<feature type="region of interest" description="Disordered" evidence="15">
    <location>
        <begin position="281"/>
        <end position="303"/>
    </location>
</feature>
<dbReference type="GO" id="GO:0005743">
    <property type="term" value="C:mitochondrial inner membrane"/>
    <property type="evidence" value="ECO:0007669"/>
    <property type="project" value="UniProtKB-SubCell"/>
</dbReference>
<dbReference type="VEuPathDB" id="FungiDB:BO70DRAFT_389509"/>
<keyword evidence="10 12" id="KW-0472">Membrane</keyword>
<feature type="repeat" description="Solcar" evidence="12">
    <location>
        <begin position="1"/>
        <end position="83"/>
    </location>
</feature>
<keyword evidence="4 13" id="KW-0813">Transport</keyword>
<evidence type="ECO:0000256" key="2">
    <source>
        <dbReference type="ARBA" id="ARBA00004448"/>
    </source>
</evidence>
<evidence type="ECO:0000256" key="10">
    <source>
        <dbReference type="ARBA" id="ARBA00023136"/>
    </source>
</evidence>
<gene>
    <name evidence="17" type="ORF">BO70DRAFT_389509</name>
</gene>
<evidence type="ECO:0000256" key="9">
    <source>
        <dbReference type="ARBA" id="ARBA00023128"/>
    </source>
</evidence>
<dbReference type="SUPFAM" id="SSF103506">
    <property type="entry name" value="Mitochondrial carrier"/>
    <property type="match status" value="1"/>
</dbReference>
<name>A0A317VFJ3_9EURO</name>
<dbReference type="PROSITE" id="PS50920">
    <property type="entry name" value="SOLCAR"/>
    <property type="match status" value="3"/>
</dbReference>
<dbReference type="GO" id="GO:1990547">
    <property type="term" value="P:mitochondrial phosphate ion transmembrane transport"/>
    <property type="evidence" value="ECO:0007669"/>
    <property type="project" value="InterPro"/>
</dbReference>
<keyword evidence="11" id="KW-0539">Nucleus</keyword>
<evidence type="ECO:0000256" key="15">
    <source>
        <dbReference type="SAM" id="MobiDB-lite"/>
    </source>
</evidence>
<keyword evidence="5 12" id="KW-0812">Transmembrane</keyword>
<dbReference type="FunFam" id="1.50.40.10:FF:000046">
    <property type="entry name" value="Phosphate carrier protein, mitochondrial"/>
    <property type="match status" value="1"/>
</dbReference>
<dbReference type="Pfam" id="PF24245">
    <property type="entry name" value="INO80F"/>
    <property type="match status" value="1"/>
</dbReference>
<evidence type="ECO:0000259" key="16">
    <source>
        <dbReference type="Pfam" id="PF24245"/>
    </source>
</evidence>
<evidence type="ECO:0000256" key="12">
    <source>
        <dbReference type="PROSITE-ProRule" id="PRU00282"/>
    </source>
</evidence>
<dbReference type="GO" id="GO:0005315">
    <property type="term" value="F:phosphate transmembrane transporter activity"/>
    <property type="evidence" value="ECO:0007669"/>
    <property type="project" value="InterPro"/>
</dbReference>
<comment type="subcellular location">
    <subcellularLocation>
        <location evidence="2">Mitochondrion inner membrane</location>
        <topology evidence="2">Multi-pass membrane protein</topology>
    </subcellularLocation>
    <subcellularLocation>
        <location evidence="1">Nucleus</location>
    </subcellularLocation>
</comment>
<feature type="repeat" description="Solcar" evidence="12">
    <location>
        <begin position="93"/>
        <end position="178"/>
    </location>
</feature>
<keyword evidence="14" id="KW-0175">Coiled coil</keyword>
<feature type="repeat" description="Solcar" evidence="12">
    <location>
        <begin position="194"/>
        <end position="278"/>
    </location>
</feature>
<feature type="compositionally biased region" description="Low complexity" evidence="15">
    <location>
        <begin position="449"/>
        <end position="468"/>
    </location>
</feature>
<dbReference type="InterPro" id="IPR044677">
    <property type="entry name" value="SLC25A3/Pic2/Mir1-like"/>
</dbReference>
<keyword evidence="6" id="KW-0677">Repeat</keyword>
<evidence type="ECO:0000313" key="18">
    <source>
        <dbReference type="Proteomes" id="UP000247233"/>
    </source>
</evidence>
<feature type="compositionally biased region" description="Basic and acidic residues" evidence="15">
    <location>
        <begin position="538"/>
        <end position="549"/>
    </location>
</feature>
<dbReference type="Pfam" id="PF00153">
    <property type="entry name" value="Mito_carr"/>
    <property type="match status" value="3"/>
</dbReference>
<feature type="coiled-coil region" evidence="14">
    <location>
        <begin position="303"/>
        <end position="330"/>
    </location>
</feature>
<dbReference type="PANTHER" id="PTHR45671:SF13">
    <property type="entry name" value="PHOSPHATE TRANSPORTER PIC2, PUTATIVE (AFU_ORTHOLOGUE AFUA_2G12080)-RELATED"/>
    <property type="match status" value="1"/>
</dbReference>
<dbReference type="GeneID" id="37068319"/>
<proteinExistence type="inferred from homology"/>
<feature type="compositionally biased region" description="Polar residues" evidence="15">
    <location>
        <begin position="490"/>
        <end position="505"/>
    </location>
</feature>
<dbReference type="STRING" id="1448321.A0A317VFJ3"/>
<organism evidence="17 18">
    <name type="scientific">Aspergillus heteromorphus CBS 117.55</name>
    <dbReference type="NCBI Taxonomy" id="1448321"/>
    <lineage>
        <taxon>Eukaryota</taxon>
        <taxon>Fungi</taxon>
        <taxon>Dikarya</taxon>
        <taxon>Ascomycota</taxon>
        <taxon>Pezizomycotina</taxon>
        <taxon>Eurotiomycetes</taxon>
        <taxon>Eurotiomycetidae</taxon>
        <taxon>Eurotiales</taxon>
        <taxon>Aspergillaceae</taxon>
        <taxon>Aspergillus</taxon>
        <taxon>Aspergillus subgen. Circumdati</taxon>
    </lineage>
</organism>
<feature type="domain" description="INO80 complex subunit F" evidence="16">
    <location>
        <begin position="306"/>
        <end position="352"/>
    </location>
</feature>
<keyword evidence="18" id="KW-1185">Reference proteome</keyword>
<dbReference type="InterPro" id="IPR056513">
    <property type="entry name" value="INO80F"/>
</dbReference>
<evidence type="ECO:0000256" key="5">
    <source>
        <dbReference type="ARBA" id="ARBA00022692"/>
    </source>
</evidence>
<keyword evidence="8" id="KW-1133">Transmembrane helix</keyword>
<evidence type="ECO:0000256" key="6">
    <source>
        <dbReference type="ARBA" id="ARBA00022737"/>
    </source>
</evidence>
<evidence type="ECO:0000256" key="14">
    <source>
        <dbReference type="SAM" id="Coils"/>
    </source>
</evidence>
<accession>A0A317VFJ3</accession>
<sequence>MATQKTNYPLGKIEPDSARYFASCTLGGIVVDPKIYTSNLSAWRTIMSKEGLRGIFFGWTPTFVGYSMQGAGKYGFYEYFKYLYGDNLFPNANRTVVFLGASASAEFFADIALCPMEAIKVRMQTTLPPFAHSLREGWGKVVAKEGISGLYKGLYPLWARQIPYTMTKFATFEETVKYIYKTLGKPKESYNGLQQTGVSFLGGYIAGIFCAIVSHPADVMVSKLNADRKAGEGAMTAVSRIYGNIGFSGLWNGLPVRIVMLGTLTGFQWLMISSYDSFKPPPSTMDETTTRQPSSTSNPPSVENAYKRKCLALKKRLNEIEDENELMRVRNRRGWQYIQKMRLESCILLERLSKVTGMTEEAQAGVNPELRARAAAMMTTISSMNGAEAKNGADGAGASANPGGLYLEDETEGSSDEQPPTPQERPLRVKRSRKSNLPNDPGAEDEGPNTNTNDNTNNGNENKTNNGNAPESGPDSAAGLPRLAPAPSQEDMTSSFRIQTGSNGSPVHDKEGSDRGSNQPESGRAGEAAAEKSTTPMDMDKERDEEREA</sequence>
<keyword evidence="7" id="KW-0999">Mitochondrion inner membrane</keyword>
<dbReference type="OrthoDB" id="427452at2759"/>
<dbReference type="Proteomes" id="UP000247233">
    <property type="component" value="Unassembled WGS sequence"/>
</dbReference>
<evidence type="ECO:0000256" key="3">
    <source>
        <dbReference type="ARBA" id="ARBA00006375"/>
    </source>
</evidence>
<evidence type="ECO:0000256" key="4">
    <source>
        <dbReference type="ARBA" id="ARBA00022448"/>
    </source>
</evidence>
<evidence type="ECO:0000256" key="8">
    <source>
        <dbReference type="ARBA" id="ARBA00022989"/>
    </source>
</evidence>
<comment type="similarity">
    <text evidence="3 13">Belongs to the mitochondrial carrier (TC 2.A.29) family.</text>
</comment>
<evidence type="ECO:0000256" key="11">
    <source>
        <dbReference type="ARBA" id="ARBA00023242"/>
    </source>
</evidence>
<protein>
    <submittedName>
        <fullName evidence="17">Mitochondrial carrier</fullName>
    </submittedName>
</protein>
<evidence type="ECO:0000256" key="7">
    <source>
        <dbReference type="ARBA" id="ARBA00022792"/>
    </source>
</evidence>